<feature type="compositionally biased region" description="Polar residues" evidence="1">
    <location>
        <begin position="256"/>
        <end position="275"/>
    </location>
</feature>
<dbReference type="PANTHER" id="PTHR47483:SF1">
    <property type="entry name" value="BETA-ARABINOFURANOSYLTRANSFERASE RAY1"/>
    <property type="match status" value="1"/>
</dbReference>
<organism evidence="3 4">
    <name type="scientific">Populus alba x Populus x berolinensis</name>
    <dbReference type="NCBI Taxonomy" id="444605"/>
    <lineage>
        <taxon>Eukaryota</taxon>
        <taxon>Viridiplantae</taxon>
        <taxon>Streptophyta</taxon>
        <taxon>Embryophyta</taxon>
        <taxon>Tracheophyta</taxon>
        <taxon>Spermatophyta</taxon>
        <taxon>Magnoliopsida</taxon>
        <taxon>eudicotyledons</taxon>
        <taxon>Gunneridae</taxon>
        <taxon>Pentapetalae</taxon>
        <taxon>rosids</taxon>
        <taxon>fabids</taxon>
        <taxon>Malpighiales</taxon>
        <taxon>Salicaceae</taxon>
        <taxon>Saliceae</taxon>
        <taxon>Populus</taxon>
    </lineage>
</organism>
<feature type="region of interest" description="Disordered" evidence="1">
    <location>
        <begin position="764"/>
        <end position="959"/>
    </location>
</feature>
<accession>A0AAD6Q702</accession>
<feature type="region of interest" description="Disordered" evidence="1">
    <location>
        <begin position="488"/>
        <end position="533"/>
    </location>
</feature>
<feature type="region of interest" description="Disordered" evidence="1">
    <location>
        <begin position="1"/>
        <end position="139"/>
    </location>
</feature>
<dbReference type="InterPro" id="IPR044575">
    <property type="entry name" value="RAY1-like"/>
</dbReference>
<feature type="compositionally biased region" description="Polar residues" evidence="1">
    <location>
        <begin position="518"/>
        <end position="530"/>
    </location>
</feature>
<feature type="compositionally biased region" description="Pro residues" evidence="1">
    <location>
        <begin position="108"/>
        <end position="119"/>
    </location>
</feature>
<protein>
    <submittedName>
        <fullName evidence="3">Arginine/serine-rich protein PNISR isoform X3</fullName>
    </submittedName>
</protein>
<gene>
    <name evidence="3" type="ORF">NC653_024601</name>
</gene>
<comment type="caution">
    <text evidence="3">The sequence shown here is derived from an EMBL/GenBank/DDBJ whole genome shotgun (WGS) entry which is preliminary data.</text>
</comment>
<feature type="region of interest" description="Disordered" evidence="1">
    <location>
        <begin position="252"/>
        <end position="282"/>
    </location>
</feature>
<dbReference type="Pfam" id="PF03407">
    <property type="entry name" value="Nucleotid_trans"/>
    <property type="match status" value="1"/>
</dbReference>
<dbReference type="InterPro" id="IPR005069">
    <property type="entry name" value="Nucl-diP-sugar_transferase"/>
</dbReference>
<feature type="compositionally biased region" description="Basic residues" evidence="1">
    <location>
        <begin position="980"/>
        <end position="990"/>
    </location>
</feature>
<keyword evidence="4" id="KW-1185">Reference proteome</keyword>
<dbReference type="Proteomes" id="UP001164929">
    <property type="component" value="Chromosome 10"/>
</dbReference>
<feature type="compositionally biased region" description="Pro residues" evidence="1">
    <location>
        <begin position="66"/>
        <end position="93"/>
    </location>
</feature>
<feature type="region of interest" description="Disordered" evidence="1">
    <location>
        <begin position="155"/>
        <end position="184"/>
    </location>
</feature>
<evidence type="ECO:0000313" key="4">
    <source>
        <dbReference type="Proteomes" id="UP001164929"/>
    </source>
</evidence>
<feature type="compositionally biased region" description="Basic and acidic residues" evidence="1">
    <location>
        <begin position="802"/>
        <end position="928"/>
    </location>
</feature>
<proteinExistence type="predicted"/>
<feature type="compositionally biased region" description="Low complexity" evidence="1">
    <location>
        <begin position="20"/>
        <end position="37"/>
    </location>
</feature>
<sequence length="1493" mass="165977">MDGYQQQQLHGYMRPPPPQQQQQQQQVPPSAADPYHYYHQHQPRPPVPPQPQGSTTWYSNHFQYHPPQPPPPPSHSPSPPPPQQWPVPPPPSSSYPYPTHLPPQSHNVPPPRPHVPPPTQSYSQEWGNPNWGQHQAWEYPAAHNHVEDWAAKARAWAAAKKGSPDDQHPQSQFTPVGRSEEQSWYYDQYPQTVDTHYQGLQQHPFPATGYQQFPVSGTPLHQPPVAYPQENASFNMGQSSYVSDRPLPYTGGAASSIASPSVHQQEVPSSYSSVTGKEETEDPKEQLYKSLPLAISSAQEGQHHIPPSLPAAGRSVLTEQPFAYSNQAANPTADLSNQPLEFAPGFNSDHDPHVQSSYAAHHDSAGTVKSFGPASPMPSISSWNPGVTTGVVYPPIPPVFPPGPQDPTISVPSSVSGHAAPPFGNFPGTSFQATISPVGVPYGLGAGNALHPTGGFADAYGVSNISERPKKSSVPNWLKEEIIKNAPVMMRPSLEHPREETQSIEDEGVEKSFGKGNQAGSKSIDSPSSTEENDDDEVLLLNLLIFNDYAETARTAAINQEIKRILTEVLLKVTDELFDEIATKVLDEDDLMVEVEHQPAASNQKVSSPSHPGISTLKASAKVLVPVGNKEFENEDVNEKSSSSSPVNVLGLANYASDEDDGEIQSSSISNLRKNSVVQLLAIPEIAEDNDAAENGNSQVELVKNTGATNLESDLCKTSSIGSDNKINGAFSELSEHVHSEVVFGARHVEISVNGEKIESNNKAASKATIGEHAKMKSEPLGESVSVEKSVVDYSHTRGTRVRSDQDSRHETRSSGSRADEKGDDGHRRQDGKHPSKEKTDDLNGSKEKKKERNDKTGARAKEPESRRRSSHPEVKEDRKEEEKPHRSSAKENAIRKRDRTKEKEEDKARHKPTSDLIKHKRNSKDNDSSDEASDDSKRKHSRKRRSSPSPVRSRRSCVFSTHQISMMAAFISRQVSRSPHSKHSQRRHSPYSSFETTREYKCSCDKTPRLKPSNHHKPTAPGSNQSLAIRSWLALSPQITVVLFTQHPSHASAFGSRVLVGSTIDFTLVFYASRTISCFSLNYHEHWSEQSGRGSSALKIEKRSWEDSGNSHLGAIYGWMFFHEINYTGLVKLLNCEGKYIFADITEDTVYPSVCQTGSQWTRRVLRSFTERKNLVSAENVKSQNRILNCSLRDQLKSSGSLDFPFSLESLLSITVDKNKTIVLAIAGYSYKDMLMSWVCRLRLLQVTNFIICALDHETYQFSVLQDNLEHLGNGLCLDCSLFMVLNAQRNSKGLPVFHDPSTQRNTSFDDCHFGTACFQRVTKVKSRMVWKILKLGYNVLLSDVDVYWFGNPLPLLYSFRPGVLVAQLDEYNDSSTVAAMEKVVKHAATSNLSEQPSFYDTLCGEGGSYRISDNSCVEPETNLTVHFLDRNLFPNGAYINLWQKKNVKKTCMMKGCLVLHNNWISGRMKKLDRRIVSGLWEYDTSRMCLQR</sequence>
<dbReference type="PANTHER" id="PTHR47483">
    <property type="entry name" value="BETA-ARABINOFURANOSYLTRANSFERASE RAY1"/>
    <property type="match status" value="1"/>
</dbReference>
<feature type="compositionally biased region" description="Polar residues" evidence="1">
    <location>
        <begin position="120"/>
        <end position="133"/>
    </location>
</feature>
<evidence type="ECO:0000256" key="1">
    <source>
        <dbReference type="SAM" id="MobiDB-lite"/>
    </source>
</evidence>
<evidence type="ECO:0000259" key="2">
    <source>
        <dbReference type="Pfam" id="PF03407"/>
    </source>
</evidence>
<feature type="domain" description="Nucleotide-diphospho-sugar transferase" evidence="2">
    <location>
        <begin position="1292"/>
        <end position="1475"/>
    </location>
</feature>
<reference evidence="3" key="1">
    <citation type="journal article" date="2023" name="Mol. Ecol. Resour.">
        <title>Chromosome-level genome assembly of a triploid poplar Populus alba 'Berolinensis'.</title>
        <authorList>
            <person name="Chen S."/>
            <person name="Yu Y."/>
            <person name="Wang X."/>
            <person name="Wang S."/>
            <person name="Zhang T."/>
            <person name="Zhou Y."/>
            <person name="He R."/>
            <person name="Meng N."/>
            <person name="Wang Y."/>
            <person name="Liu W."/>
            <person name="Liu Z."/>
            <person name="Liu J."/>
            <person name="Guo Q."/>
            <person name="Huang H."/>
            <person name="Sederoff R.R."/>
            <person name="Wang G."/>
            <person name="Qu G."/>
            <person name="Chen S."/>
        </authorList>
    </citation>
    <scope>NUCLEOTIDE SEQUENCE</scope>
    <source>
        <strain evidence="3">SC-2020</strain>
    </source>
</reference>
<dbReference type="GO" id="GO:0016757">
    <property type="term" value="F:glycosyltransferase activity"/>
    <property type="evidence" value="ECO:0007669"/>
    <property type="project" value="InterPro"/>
</dbReference>
<feature type="compositionally biased region" description="Polar residues" evidence="1">
    <location>
        <begin position="53"/>
        <end position="62"/>
    </location>
</feature>
<evidence type="ECO:0000313" key="3">
    <source>
        <dbReference type="EMBL" id="KAJ6981246.1"/>
    </source>
</evidence>
<name>A0AAD6Q702_9ROSI</name>
<feature type="region of interest" description="Disordered" evidence="1">
    <location>
        <begin position="974"/>
        <end position="995"/>
    </location>
</feature>
<feature type="compositionally biased region" description="Basic and acidic residues" evidence="1">
    <location>
        <begin position="770"/>
        <end position="780"/>
    </location>
</feature>
<dbReference type="EMBL" id="JAQIZT010000010">
    <property type="protein sequence ID" value="KAJ6981246.1"/>
    <property type="molecule type" value="Genomic_DNA"/>
</dbReference>